<reference evidence="3 4" key="1">
    <citation type="journal article" date="2019" name="Genome Biol. Evol.">
        <title>Day and night: Metabolic profiles and evolutionary relationships of six axenic non-marine cyanobacteria.</title>
        <authorList>
            <person name="Will S.E."/>
            <person name="Henke P."/>
            <person name="Boedeker C."/>
            <person name="Huang S."/>
            <person name="Brinkmann H."/>
            <person name="Rohde M."/>
            <person name="Jarek M."/>
            <person name="Friedl T."/>
            <person name="Seufert S."/>
            <person name="Schumacher M."/>
            <person name="Overmann J."/>
            <person name="Neumann-Schaal M."/>
            <person name="Petersen J."/>
        </authorList>
    </citation>
    <scope>NUCLEOTIDE SEQUENCE [LARGE SCALE GENOMIC DNA]</scope>
    <source>
        <strain evidence="3 4">SAG 39.79</strain>
    </source>
</reference>
<proteinExistence type="predicted"/>
<comment type="caution">
    <text evidence="3">The sequence shown here is derived from an EMBL/GenBank/DDBJ whole genome shotgun (WGS) entry which is preliminary data.</text>
</comment>
<accession>A0AB37UF10</accession>
<dbReference type="AlphaFoldDB" id="A0AB37UF10"/>
<protein>
    <recommendedName>
        <fullName evidence="5">DUF4394 domain-containing protein</fullName>
    </recommendedName>
</protein>
<organism evidence="3 4">
    <name type="scientific">Chroococcidiopsis cubana SAG 39.79</name>
    <dbReference type="NCBI Taxonomy" id="388085"/>
    <lineage>
        <taxon>Bacteria</taxon>
        <taxon>Bacillati</taxon>
        <taxon>Cyanobacteriota</taxon>
        <taxon>Cyanophyceae</taxon>
        <taxon>Chroococcidiopsidales</taxon>
        <taxon>Chroococcidiopsidaceae</taxon>
        <taxon>Chroococcidiopsis</taxon>
    </lineage>
</organism>
<feature type="region of interest" description="Disordered" evidence="1">
    <location>
        <begin position="209"/>
        <end position="234"/>
    </location>
</feature>
<evidence type="ECO:0000256" key="2">
    <source>
        <dbReference type="SAM" id="SignalP"/>
    </source>
</evidence>
<evidence type="ECO:0008006" key="5">
    <source>
        <dbReference type="Google" id="ProtNLM"/>
    </source>
</evidence>
<keyword evidence="2" id="KW-0732">Signal</keyword>
<feature type="chain" id="PRO_5044314506" description="DUF4394 domain-containing protein" evidence="2">
    <location>
        <begin position="16"/>
        <end position="368"/>
    </location>
</feature>
<evidence type="ECO:0000313" key="3">
    <source>
        <dbReference type="EMBL" id="RUT09353.1"/>
    </source>
</evidence>
<feature type="compositionally biased region" description="Polar residues" evidence="1">
    <location>
        <begin position="211"/>
        <end position="231"/>
    </location>
</feature>
<sequence length="368" mass="40334">MKRLLALLLSSSVLASVPLAISPRVLAQFSTSAQTTLEAVHPNGTSLQLADVKFTKTNISLNLTAVNRSSRKIQLNSTKGMVLIDNLGNRYFMEPPETNRYLAMNPGKTSQGWLTFRGGLAPQATSLMLVTNSRRGLKTDPETQYPLLTLQIPIKQTVTRGQTAPPQPRRSANAGWVIPPSYTINGRKIQPPTGNFDIRLRNGARLHVRSPNVSSSNTHSIRTNRISTASATAPVRTERAALSYSEQGLKVQHPNGTVLQVMGVRFAPDRIIVNVAVVNRSPKTIKLNTNPQNLILIDNLGNQYDVIPAIDNPRVEVASYSTFNGDLTFATRLDSNATSLTLITNQEFHGLQRDTTSPRFVVALPLNR</sequence>
<evidence type="ECO:0000256" key="1">
    <source>
        <dbReference type="SAM" id="MobiDB-lite"/>
    </source>
</evidence>
<keyword evidence="4" id="KW-1185">Reference proteome</keyword>
<dbReference type="Proteomes" id="UP000282574">
    <property type="component" value="Unassembled WGS sequence"/>
</dbReference>
<dbReference type="EMBL" id="RSCK01000048">
    <property type="protein sequence ID" value="RUT09353.1"/>
    <property type="molecule type" value="Genomic_DNA"/>
</dbReference>
<feature type="signal peptide" evidence="2">
    <location>
        <begin position="1"/>
        <end position="15"/>
    </location>
</feature>
<evidence type="ECO:0000313" key="4">
    <source>
        <dbReference type="Proteomes" id="UP000282574"/>
    </source>
</evidence>
<dbReference type="RefSeq" id="WP_106169057.1">
    <property type="nucleotide sequence ID" value="NZ_JAVKZF010000002.1"/>
</dbReference>
<name>A0AB37UF10_9CYAN</name>
<gene>
    <name evidence="3" type="ORF">DSM107010_45560</name>
</gene>